<dbReference type="Pfam" id="PF04783">
    <property type="entry name" value="DUF630"/>
    <property type="match status" value="1"/>
</dbReference>
<reference evidence="5" key="1">
    <citation type="submission" date="2022-04" db="EMBL/GenBank/DDBJ databases">
        <title>Carnegiea gigantea Genome sequencing and assembly v2.</title>
        <authorList>
            <person name="Copetti D."/>
            <person name="Sanderson M.J."/>
            <person name="Burquez A."/>
            <person name="Wojciechowski M.F."/>
        </authorList>
    </citation>
    <scope>NUCLEOTIDE SEQUENCE</scope>
    <source>
        <strain evidence="5">SGP5-SGP5p</strain>
        <tissue evidence="5">Aerial part</tissue>
    </source>
</reference>
<dbReference type="OrthoDB" id="658187at2759"/>
<evidence type="ECO:0008006" key="7">
    <source>
        <dbReference type="Google" id="ProtNLM"/>
    </source>
</evidence>
<proteinExistence type="predicted"/>
<evidence type="ECO:0000313" key="5">
    <source>
        <dbReference type="EMBL" id="KAJ8447411.1"/>
    </source>
</evidence>
<sequence length="853" mass="94745">MGCASSKLDDLPAVALCKDRLSYLDQTLHQRYAFAEAHVAYIHSLKSVGESLHRFFDASGGLPTSSPLLNLPPHRKSDAAPAAVEASGSPLPSGNKPDDSGHLHFHSDEDSGEDGSLSDGSGSLHHGSPLHDMYPNQNGFNPSPNPNGFNPYHGGGGGGGGGGYVHMNYMRRHVTPSVSYQQKPVSAETVQFGEASSSAYNNYPAHQFYAPQQSNNSSSYYDYGANYGNPYGYMNYGGGFFGAPATHMPPPPPARGVEGNWGSSSSKQTAPPPPPPPPPSTSAWDFLNPFESIESSYPPYTPSRDSREVREEEGIPDLEDEDFEHEVVKEVHGRQKLVDDNNVGRGNGGSGGDGDVKRDSKRVENDDVGPSEGVGDSFHNQRRSASSPESTSVEYEVHMVDKTVAGEQENQGKGGQPVFLNVSEVLREIQVQFGRASAAGSELNKVLEVGKLRYQRKHAAYQVSSKMCASLPSSSKDHEVSLDRDEEVQLKSMNLSATLQKLYLWEKKLFEEVKVEEKMRVQHDKKLQKWKKYEEKGAEPHKIDALRSEVRSLSTKIRIAIQIVDRISEKINKLRDEELWPLLNELLQGYANFFSGSVLIFFSQLSRMWKAMLECHHRQCQAIDAARGLDALAFPKNPSDTQLEASLQLEHDLINWTYKFTDWVGFQKGFVRSLNGWLFKCLLPEPEVTADGIAPFSPGRAGAPPIFVICNHWNQSLERISETTEKEVIDSMGVFAMVVWHLRERDKGEMRQRMVANKDMERKVKNLEREDMRMQKEIQSLDKRIALSSGGSETLSVSGNVVYQSDTSSKTSLQAGLLRIFESLDHFTADCVKAYEELLQRSEEVVREREKAA</sequence>
<feature type="compositionally biased region" description="Basic and acidic residues" evidence="2">
    <location>
        <begin position="354"/>
        <end position="365"/>
    </location>
</feature>
<dbReference type="EMBL" id="JAKOGI010000038">
    <property type="protein sequence ID" value="KAJ8447411.1"/>
    <property type="molecule type" value="Genomic_DNA"/>
</dbReference>
<feature type="compositionally biased region" description="Pro residues" evidence="2">
    <location>
        <begin position="270"/>
        <end position="280"/>
    </location>
</feature>
<comment type="caution">
    <text evidence="5">The sequence shown here is derived from an EMBL/GenBank/DDBJ whole genome shotgun (WGS) entry which is preliminary data.</text>
</comment>
<dbReference type="Pfam" id="PF04782">
    <property type="entry name" value="DUF632"/>
    <property type="match status" value="1"/>
</dbReference>
<dbReference type="InterPro" id="IPR006868">
    <property type="entry name" value="DUF630"/>
</dbReference>
<organism evidence="5 6">
    <name type="scientific">Carnegiea gigantea</name>
    <dbReference type="NCBI Taxonomy" id="171969"/>
    <lineage>
        <taxon>Eukaryota</taxon>
        <taxon>Viridiplantae</taxon>
        <taxon>Streptophyta</taxon>
        <taxon>Embryophyta</taxon>
        <taxon>Tracheophyta</taxon>
        <taxon>Spermatophyta</taxon>
        <taxon>Magnoliopsida</taxon>
        <taxon>eudicotyledons</taxon>
        <taxon>Gunneridae</taxon>
        <taxon>Pentapetalae</taxon>
        <taxon>Caryophyllales</taxon>
        <taxon>Cactineae</taxon>
        <taxon>Cactaceae</taxon>
        <taxon>Cactoideae</taxon>
        <taxon>Echinocereeae</taxon>
        <taxon>Carnegiea</taxon>
    </lineage>
</organism>
<feature type="compositionally biased region" description="Low complexity" evidence="2">
    <location>
        <begin position="114"/>
        <end position="151"/>
    </location>
</feature>
<feature type="compositionally biased region" description="Basic and acidic residues" evidence="2">
    <location>
        <begin position="325"/>
        <end position="339"/>
    </location>
</feature>
<dbReference type="PANTHER" id="PTHR21450">
    <property type="entry name" value="PROTEIN ALTERED PHOSPHATE STARVATION RESPONSE 1"/>
    <property type="match status" value="1"/>
</dbReference>
<dbReference type="PANTHER" id="PTHR21450:SF41">
    <property type="entry name" value="RNA POLYMERASE SUBUNIT BETA, PUTATIVE (DUF630 AND DUF632)-RELATED"/>
    <property type="match status" value="1"/>
</dbReference>
<evidence type="ECO:0000259" key="4">
    <source>
        <dbReference type="Pfam" id="PF04783"/>
    </source>
</evidence>
<accession>A0A9Q1KRA9</accession>
<feature type="compositionally biased region" description="Basic and acidic residues" evidence="2">
    <location>
        <begin position="96"/>
        <end position="109"/>
    </location>
</feature>
<gene>
    <name evidence="5" type="ORF">Cgig2_019405</name>
</gene>
<feature type="region of interest" description="Disordered" evidence="2">
    <location>
        <begin position="247"/>
        <end position="394"/>
    </location>
</feature>
<name>A0A9Q1KRA9_9CARY</name>
<evidence type="ECO:0000259" key="3">
    <source>
        <dbReference type="Pfam" id="PF04782"/>
    </source>
</evidence>
<dbReference type="InterPro" id="IPR006867">
    <property type="entry name" value="DUF632"/>
</dbReference>
<dbReference type="Proteomes" id="UP001153076">
    <property type="component" value="Unassembled WGS sequence"/>
</dbReference>
<feature type="compositionally biased region" description="Basic and acidic residues" evidence="2">
    <location>
        <begin position="304"/>
        <end position="313"/>
    </location>
</feature>
<evidence type="ECO:0000313" key="6">
    <source>
        <dbReference type="Proteomes" id="UP001153076"/>
    </source>
</evidence>
<dbReference type="AlphaFoldDB" id="A0A9Q1KRA9"/>
<feature type="compositionally biased region" description="Acidic residues" evidence="2">
    <location>
        <begin position="314"/>
        <end position="324"/>
    </location>
</feature>
<evidence type="ECO:0000256" key="2">
    <source>
        <dbReference type="SAM" id="MobiDB-lite"/>
    </source>
</evidence>
<feature type="domain" description="DUF630" evidence="4">
    <location>
        <begin position="1"/>
        <end position="58"/>
    </location>
</feature>
<feature type="coiled-coil region" evidence="1">
    <location>
        <begin position="750"/>
        <end position="784"/>
    </location>
</feature>
<protein>
    <recommendedName>
        <fullName evidence="7">Nitrate regulatory gene2 protein</fullName>
    </recommendedName>
</protein>
<keyword evidence="6" id="KW-1185">Reference proteome</keyword>
<feature type="compositionally biased region" description="Polar residues" evidence="2">
    <location>
        <begin position="383"/>
        <end position="393"/>
    </location>
</feature>
<evidence type="ECO:0000256" key="1">
    <source>
        <dbReference type="SAM" id="Coils"/>
    </source>
</evidence>
<feature type="domain" description="DUF632" evidence="3">
    <location>
        <begin position="423"/>
        <end position="739"/>
    </location>
</feature>
<feature type="region of interest" description="Disordered" evidence="2">
    <location>
        <begin position="67"/>
        <end position="154"/>
    </location>
</feature>
<keyword evidence="1" id="KW-0175">Coiled coil</keyword>